<dbReference type="InterPro" id="IPR015813">
    <property type="entry name" value="Pyrv/PenolPyrv_kinase-like_dom"/>
</dbReference>
<feature type="domain" description="HpcH/HpaI aldolase/citrate lyase" evidence="4">
    <location>
        <begin position="18"/>
        <end position="238"/>
    </location>
</feature>
<accession>A0A0N0VM00</accession>
<gene>
    <name evidence="5" type="ORF">SU32_03540</name>
</gene>
<comment type="similarity">
    <text evidence="1">Belongs to the HpcH/HpaI aldolase family.</text>
</comment>
<protein>
    <recommendedName>
        <fullName evidence="4">HpcH/HpaI aldolase/citrate lyase domain-containing protein</fullName>
    </recommendedName>
</protein>
<reference evidence="5 6" key="1">
    <citation type="submission" date="2015-01" db="EMBL/GenBank/DDBJ databases">
        <title>Ahrensia donghaiensis sp. nov., a novel dimethylsulphoniopropionate-cleavage bacterium isolated from seawater and emended descriptions of the genus Ahrensia and Ahrensia kielensis.</title>
        <authorList>
            <person name="Liu J."/>
        </authorList>
    </citation>
    <scope>NUCLEOTIDE SEQUENCE [LARGE SCALE GENOMIC DNA]</scope>
    <source>
        <strain evidence="5 6">LZD062</strain>
    </source>
</reference>
<sequence>MTNELKETLLARKRSLVGCWTMFGSPLVAEAMAWCDYDLIVIDAEHTPLSAMGGLHSLQAVAGTPCPPLVRLADDNPTMIKQFMDVGATSLMVPMINSADQARALVRSTRYAPEGNRGVAVMHRASRFGANVSYSADANKNVLLVAQIETPAAVDALDDILAVDGIDAVFVGPGDLSAAMGRMGQGASEDIMKIMEDCAKRAHTAGKPIGALALNIDMAKRLLDMGFDFVPISNDIAMLTRAARATLEEIRGK</sequence>
<dbReference type="GO" id="GO:0016832">
    <property type="term" value="F:aldehyde-lyase activity"/>
    <property type="evidence" value="ECO:0007669"/>
    <property type="project" value="TreeGrafter"/>
</dbReference>
<dbReference type="Pfam" id="PF03328">
    <property type="entry name" value="HpcH_HpaI"/>
    <property type="match status" value="1"/>
</dbReference>
<evidence type="ECO:0000256" key="1">
    <source>
        <dbReference type="ARBA" id="ARBA00005568"/>
    </source>
</evidence>
<dbReference type="GO" id="GO:0005737">
    <property type="term" value="C:cytoplasm"/>
    <property type="evidence" value="ECO:0007669"/>
    <property type="project" value="TreeGrafter"/>
</dbReference>
<dbReference type="InterPro" id="IPR005000">
    <property type="entry name" value="Aldolase/citrate-lyase_domain"/>
</dbReference>
<evidence type="ECO:0000313" key="6">
    <source>
        <dbReference type="Proteomes" id="UP000038011"/>
    </source>
</evidence>
<dbReference type="InterPro" id="IPR050251">
    <property type="entry name" value="HpcH-HpaI_aldolase"/>
</dbReference>
<dbReference type="EMBL" id="JXMU01000003">
    <property type="protein sequence ID" value="KPB02341.1"/>
    <property type="molecule type" value="Genomic_DNA"/>
</dbReference>
<dbReference type="InterPro" id="IPR040442">
    <property type="entry name" value="Pyrv_kinase-like_dom_sf"/>
</dbReference>
<dbReference type="PANTHER" id="PTHR30502:SF0">
    <property type="entry name" value="PHOSPHOENOLPYRUVATE CARBOXYLASE FAMILY PROTEIN"/>
    <property type="match status" value="1"/>
</dbReference>
<dbReference type="PATRIC" id="fig|1514904.3.peg.2419"/>
<dbReference type="PANTHER" id="PTHR30502">
    <property type="entry name" value="2-KETO-3-DEOXY-L-RHAMNONATE ALDOLASE"/>
    <property type="match status" value="1"/>
</dbReference>
<dbReference type="AlphaFoldDB" id="A0A0N0VM00"/>
<dbReference type="STRING" id="1514904.SU32_03540"/>
<keyword evidence="3" id="KW-0456">Lyase</keyword>
<evidence type="ECO:0000259" key="4">
    <source>
        <dbReference type="Pfam" id="PF03328"/>
    </source>
</evidence>
<evidence type="ECO:0000256" key="2">
    <source>
        <dbReference type="ARBA" id="ARBA00022723"/>
    </source>
</evidence>
<organism evidence="5 6">
    <name type="scientific">Ahrensia marina</name>
    <dbReference type="NCBI Taxonomy" id="1514904"/>
    <lineage>
        <taxon>Bacteria</taxon>
        <taxon>Pseudomonadati</taxon>
        <taxon>Pseudomonadota</taxon>
        <taxon>Alphaproteobacteria</taxon>
        <taxon>Hyphomicrobiales</taxon>
        <taxon>Ahrensiaceae</taxon>
        <taxon>Ahrensia</taxon>
    </lineage>
</organism>
<name>A0A0N0VM00_9HYPH</name>
<dbReference type="Proteomes" id="UP000038011">
    <property type="component" value="Unassembled WGS sequence"/>
</dbReference>
<evidence type="ECO:0000313" key="5">
    <source>
        <dbReference type="EMBL" id="KPB02341.1"/>
    </source>
</evidence>
<dbReference type="SUPFAM" id="SSF51621">
    <property type="entry name" value="Phosphoenolpyruvate/pyruvate domain"/>
    <property type="match status" value="1"/>
</dbReference>
<dbReference type="OrthoDB" id="9802624at2"/>
<dbReference type="Gene3D" id="3.20.20.60">
    <property type="entry name" value="Phosphoenolpyruvate-binding domains"/>
    <property type="match status" value="1"/>
</dbReference>
<proteinExistence type="inferred from homology"/>
<keyword evidence="6" id="KW-1185">Reference proteome</keyword>
<dbReference type="GO" id="GO:0046872">
    <property type="term" value="F:metal ion binding"/>
    <property type="evidence" value="ECO:0007669"/>
    <property type="project" value="UniProtKB-KW"/>
</dbReference>
<comment type="caution">
    <text evidence="5">The sequence shown here is derived from an EMBL/GenBank/DDBJ whole genome shotgun (WGS) entry which is preliminary data.</text>
</comment>
<keyword evidence="2" id="KW-0479">Metal-binding</keyword>
<evidence type="ECO:0000256" key="3">
    <source>
        <dbReference type="ARBA" id="ARBA00023239"/>
    </source>
</evidence>
<dbReference type="RefSeq" id="WP_053997959.1">
    <property type="nucleotide sequence ID" value="NZ_JXMU01000003.1"/>
</dbReference>